<protein>
    <submittedName>
        <fullName evidence="1">Peptidoglycan-binding protein</fullName>
    </submittedName>
</protein>
<dbReference type="SUPFAM" id="SSF54001">
    <property type="entry name" value="Cysteine proteinases"/>
    <property type="match status" value="1"/>
</dbReference>
<organism evidence="1 2">
    <name type="scientific">Pedobacter alpinus</name>
    <dbReference type="NCBI Taxonomy" id="1590643"/>
    <lineage>
        <taxon>Bacteria</taxon>
        <taxon>Pseudomonadati</taxon>
        <taxon>Bacteroidota</taxon>
        <taxon>Sphingobacteriia</taxon>
        <taxon>Sphingobacteriales</taxon>
        <taxon>Sphingobacteriaceae</taxon>
        <taxon>Pedobacter</taxon>
    </lineage>
</organism>
<dbReference type="Gene3D" id="3.90.1720.10">
    <property type="entry name" value="endopeptidase domain like (from Nostoc punctiforme)"/>
    <property type="match status" value="1"/>
</dbReference>
<accession>A0ABW5TQS2</accession>
<comment type="caution">
    <text evidence="1">The sequence shown here is derived from an EMBL/GenBank/DDBJ whole genome shotgun (WGS) entry which is preliminary data.</text>
</comment>
<dbReference type="EMBL" id="JBHULV010000014">
    <property type="protein sequence ID" value="MFD2731093.1"/>
    <property type="molecule type" value="Genomic_DNA"/>
</dbReference>
<proteinExistence type="predicted"/>
<sequence>MATIRNLLGILCLIALGSYRLPHRHLLNAAEQEREKLVNIARKEIGVREQSGQNDGERVETYLKAVNLQRGQPWCAAFVSWTFMKAGYARPRTAWSPFLFVERVKTKSIKPGNILGIWFPNLKRIAHVGLVEKQAGDWIISIEGNTNIAGSREGDGVYRKRRLAKSIYAYADWIKLTEGEKKP</sequence>
<evidence type="ECO:0000313" key="2">
    <source>
        <dbReference type="Proteomes" id="UP001597546"/>
    </source>
</evidence>
<name>A0ABW5TQS2_9SPHI</name>
<dbReference type="InterPro" id="IPR038765">
    <property type="entry name" value="Papain-like_cys_pep_sf"/>
</dbReference>
<keyword evidence="2" id="KW-1185">Reference proteome</keyword>
<evidence type="ECO:0000313" key="1">
    <source>
        <dbReference type="EMBL" id="MFD2731093.1"/>
    </source>
</evidence>
<gene>
    <name evidence="1" type="ORF">ACFSSE_05190</name>
</gene>
<reference evidence="2" key="1">
    <citation type="journal article" date="2019" name="Int. J. Syst. Evol. Microbiol.">
        <title>The Global Catalogue of Microorganisms (GCM) 10K type strain sequencing project: providing services to taxonomists for standard genome sequencing and annotation.</title>
        <authorList>
            <consortium name="The Broad Institute Genomics Platform"/>
            <consortium name="The Broad Institute Genome Sequencing Center for Infectious Disease"/>
            <person name="Wu L."/>
            <person name="Ma J."/>
        </authorList>
    </citation>
    <scope>NUCLEOTIDE SEQUENCE [LARGE SCALE GENOMIC DNA]</scope>
    <source>
        <strain evidence="2">KCTC 42456</strain>
    </source>
</reference>
<dbReference type="RefSeq" id="WP_379041939.1">
    <property type="nucleotide sequence ID" value="NZ_JBHSKW010000018.1"/>
</dbReference>
<dbReference type="Proteomes" id="UP001597546">
    <property type="component" value="Unassembled WGS sequence"/>
</dbReference>